<evidence type="ECO:0000256" key="3">
    <source>
        <dbReference type="ARBA" id="ARBA00023163"/>
    </source>
</evidence>
<organism evidence="5 6">
    <name type="scientific">Amnibacterium setariae</name>
    <dbReference type="NCBI Taxonomy" id="2306585"/>
    <lineage>
        <taxon>Bacteria</taxon>
        <taxon>Bacillati</taxon>
        <taxon>Actinomycetota</taxon>
        <taxon>Actinomycetes</taxon>
        <taxon>Micrococcales</taxon>
        <taxon>Microbacteriaceae</taxon>
        <taxon>Amnibacterium</taxon>
    </lineage>
</organism>
<feature type="domain" description="HTH gntR-type" evidence="4">
    <location>
        <begin position="14"/>
        <end position="81"/>
    </location>
</feature>
<dbReference type="GO" id="GO:0003700">
    <property type="term" value="F:DNA-binding transcription factor activity"/>
    <property type="evidence" value="ECO:0007669"/>
    <property type="project" value="InterPro"/>
</dbReference>
<dbReference type="SMART" id="SM00895">
    <property type="entry name" value="FCD"/>
    <property type="match status" value="1"/>
</dbReference>
<dbReference type="PANTHER" id="PTHR43537:SF45">
    <property type="entry name" value="GNTR FAMILY REGULATORY PROTEIN"/>
    <property type="match status" value="1"/>
</dbReference>
<dbReference type="InterPro" id="IPR036388">
    <property type="entry name" value="WH-like_DNA-bd_sf"/>
</dbReference>
<dbReference type="SUPFAM" id="SSF48008">
    <property type="entry name" value="GntR ligand-binding domain-like"/>
    <property type="match status" value="1"/>
</dbReference>
<proteinExistence type="predicted"/>
<dbReference type="Proteomes" id="UP000265742">
    <property type="component" value="Unassembled WGS sequence"/>
</dbReference>
<dbReference type="SUPFAM" id="SSF46785">
    <property type="entry name" value="Winged helix' DNA-binding domain"/>
    <property type="match status" value="1"/>
</dbReference>
<keyword evidence="2" id="KW-0238">DNA-binding</keyword>
<accession>A0A3A1TX49</accession>
<dbReference type="InterPro" id="IPR011711">
    <property type="entry name" value="GntR_C"/>
</dbReference>
<protein>
    <submittedName>
        <fullName evidence="5">GntR family transcriptional regulator</fullName>
    </submittedName>
</protein>
<dbReference type="Pfam" id="PF07729">
    <property type="entry name" value="FCD"/>
    <property type="match status" value="1"/>
</dbReference>
<dbReference type="EMBL" id="QXTG01000002">
    <property type="protein sequence ID" value="RIX28833.1"/>
    <property type="molecule type" value="Genomic_DNA"/>
</dbReference>
<dbReference type="Gene3D" id="1.10.10.10">
    <property type="entry name" value="Winged helix-like DNA-binding domain superfamily/Winged helix DNA-binding domain"/>
    <property type="match status" value="1"/>
</dbReference>
<dbReference type="PANTHER" id="PTHR43537">
    <property type="entry name" value="TRANSCRIPTIONAL REGULATOR, GNTR FAMILY"/>
    <property type="match status" value="1"/>
</dbReference>
<dbReference type="InterPro" id="IPR008920">
    <property type="entry name" value="TF_FadR/GntR_C"/>
</dbReference>
<evidence type="ECO:0000313" key="6">
    <source>
        <dbReference type="Proteomes" id="UP000265742"/>
    </source>
</evidence>
<sequence length="220" mass="23615">MGATAEEADVQDGGTIRARVERALGARIAAGLEPEGALLTVPVLAERYRVSATPVREAMLELQRRGFVEPARNRGFVVTAVDPAHAQHVAAVRELLEPPAMRTVAGLRAEAPWARAGAARIAEAAAAGDLEDYLEEDRRFHVELTALAGNPMLTAVVDDLRRRTRLPGLTALVGTRELAASAAEHGDLLDAIEAGHEDAAERVMRHHIGHTTGWWAGRPE</sequence>
<comment type="caution">
    <text evidence="5">The sequence shown here is derived from an EMBL/GenBank/DDBJ whole genome shotgun (WGS) entry which is preliminary data.</text>
</comment>
<dbReference type="Gene3D" id="1.20.120.530">
    <property type="entry name" value="GntR ligand-binding domain-like"/>
    <property type="match status" value="1"/>
</dbReference>
<evidence type="ECO:0000256" key="2">
    <source>
        <dbReference type="ARBA" id="ARBA00023125"/>
    </source>
</evidence>
<dbReference type="InterPro" id="IPR000524">
    <property type="entry name" value="Tscrpt_reg_HTH_GntR"/>
</dbReference>
<keyword evidence="1" id="KW-0805">Transcription regulation</keyword>
<reference evidence="6" key="1">
    <citation type="submission" date="2018-09" db="EMBL/GenBank/DDBJ databases">
        <authorList>
            <person name="Kim I."/>
        </authorList>
    </citation>
    <scope>NUCLEOTIDE SEQUENCE [LARGE SCALE GENOMIC DNA]</scope>
    <source>
        <strain evidence="6">DD4a</strain>
    </source>
</reference>
<gene>
    <name evidence="5" type="ORF">D1781_08705</name>
</gene>
<name>A0A3A1TX49_9MICO</name>
<dbReference type="OrthoDB" id="4164516at2"/>
<dbReference type="Pfam" id="PF00392">
    <property type="entry name" value="GntR"/>
    <property type="match status" value="1"/>
</dbReference>
<keyword evidence="6" id="KW-1185">Reference proteome</keyword>
<dbReference type="GO" id="GO:0003677">
    <property type="term" value="F:DNA binding"/>
    <property type="evidence" value="ECO:0007669"/>
    <property type="project" value="UniProtKB-KW"/>
</dbReference>
<evidence type="ECO:0000313" key="5">
    <source>
        <dbReference type="EMBL" id="RIX28833.1"/>
    </source>
</evidence>
<dbReference type="InterPro" id="IPR036390">
    <property type="entry name" value="WH_DNA-bd_sf"/>
</dbReference>
<dbReference type="PROSITE" id="PS50949">
    <property type="entry name" value="HTH_GNTR"/>
    <property type="match status" value="1"/>
</dbReference>
<dbReference type="SMART" id="SM00345">
    <property type="entry name" value="HTH_GNTR"/>
    <property type="match status" value="1"/>
</dbReference>
<evidence type="ECO:0000259" key="4">
    <source>
        <dbReference type="PROSITE" id="PS50949"/>
    </source>
</evidence>
<evidence type="ECO:0000256" key="1">
    <source>
        <dbReference type="ARBA" id="ARBA00023015"/>
    </source>
</evidence>
<dbReference type="AlphaFoldDB" id="A0A3A1TX49"/>
<keyword evidence="3" id="KW-0804">Transcription</keyword>